<sequence>MSSLPPVPGQFTQVGWSLIEFVGGRRGGGFVGGRSPQDCYDCYRILQIAMSGGPKEERSREGEGEGEQGRQASQAGLTHHYPFALFRGLSGPSQSSSEASADSEGDAADERTRETRRGRRVVRQLQGPDSDRDPQPGGGRKSRCGDGARTPSPVTAPSTAEKKAGRLARRDERATTGRTPDFPSRAGEGGGGGGALLKHDDVAANDARVTDPRSIMSSDNRLDQKGREENSILASHLLVEMGPMGRVPRGTGDARPYAAVSCFPLMTEFGLNLFNQILLHTTDICARLTEETVTARRDETTQRLLHASIMAVDSLENQSMLLEDHALILAERRKEMEEVFQRQVDMIAKQTTAAQAQQAKRDRAAEAREDAT</sequence>
<gene>
    <name evidence="2" type="ORF">THAOC_28982</name>
</gene>
<dbReference type="AlphaFoldDB" id="K0RYT3"/>
<feature type="region of interest" description="Disordered" evidence="1">
    <location>
        <begin position="206"/>
        <end position="225"/>
    </location>
</feature>
<name>K0RYT3_THAOC</name>
<feature type="region of interest" description="Disordered" evidence="1">
    <location>
        <begin position="351"/>
        <end position="372"/>
    </location>
</feature>
<feature type="non-terminal residue" evidence="2">
    <location>
        <position position="372"/>
    </location>
</feature>
<accession>K0RYT3</accession>
<feature type="region of interest" description="Disordered" evidence="1">
    <location>
        <begin position="51"/>
        <end position="73"/>
    </location>
</feature>
<dbReference type="EMBL" id="AGNL01040966">
    <property type="protein sequence ID" value="EJK51812.1"/>
    <property type="molecule type" value="Genomic_DNA"/>
</dbReference>
<keyword evidence="3" id="KW-1185">Reference proteome</keyword>
<evidence type="ECO:0000313" key="2">
    <source>
        <dbReference type="EMBL" id="EJK51812.1"/>
    </source>
</evidence>
<feature type="region of interest" description="Disordered" evidence="1">
    <location>
        <begin position="86"/>
        <end position="198"/>
    </location>
</feature>
<feature type="compositionally biased region" description="Low complexity" evidence="1">
    <location>
        <begin position="88"/>
        <end position="100"/>
    </location>
</feature>
<reference evidence="2 3" key="1">
    <citation type="journal article" date="2012" name="Genome Biol.">
        <title>Genome and low-iron response of an oceanic diatom adapted to chronic iron limitation.</title>
        <authorList>
            <person name="Lommer M."/>
            <person name="Specht M."/>
            <person name="Roy A.S."/>
            <person name="Kraemer L."/>
            <person name="Andreson R."/>
            <person name="Gutowska M.A."/>
            <person name="Wolf J."/>
            <person name="Bergner S.V."/>
            <person name="Schilhabel M.B."/>
            <person name="Klostermeier U.C."/>
            <person name="Beiko R.G."/>
            <person name="Rosenstiel P."/>
            <person name="Hippler M."/>
            <person name="Laroche J."/>
        </authorList>
    </citation>
    <scope>NUCLEOTIDE SEQUENCE [LARGE SCALE GENOMIC DNA]</scope>
    <source>
        <strain evidence="2 3">CCMP1005</strain>
    </source>
</reference>
<feature type="compositionally biased region" description="Basic and acidic residues" evidence="1">
    <location>
        <begin position="160"/>
        <end position="175"/>
    </location>
</feature>
<proteinExistence type="predicted"/>
<dbReference type="eggNOG" id="ENOG502RWJZ">
    <property type="taxonomic scope" value="Eukaryota"/>
</dbReference>
<organism evidence="2 3">
    <name type="scientific">Thalassiosira oceanica</name>
    <name type="common">Marine diatom</name>
    <dbReference type="NCBI Taxonomy" id="159749"/>
    <lineage>
        <taxon>Eukaryota</taxon>
        <taxon>Sar</taxon>
        <taxon>Stramenopiles</taxon>
        <taxon>Ochrophyta</taxon>
        <taxon>Bacillariophyta</taxon>
        <taxon>Coscinodiscophyceae</taxon>
        <taxon>Thalassiosirophycidae</taxon>
        <taxon>Thalassiosirales</taxon>
        <taxon>Thalassiosiraceae</taxon>
        <taxon>Thalassiosira</taxon>
    </lineage>
</organism>
<protein>
    <submittedName>
        <fullName evidence="2">Uncharacterized protein</fullName>
    </submittedName>
</protein>
<evidence type="ECO:0000313" key="3">
    <source>
        <dbReference type="Proteomes" id="UP000266841"/>
    </source>
</evidence>
<dbReference type="Proteomes" id="UP000266841">
    <property type="component" value="Unassembled WGS sequence"/>
</dbReference>
<evidence type="ECO:0000256" key="1">
    <source>
        <dbReference type="SAM" id="MobiDB-lite"/>
    </source>
</evidence>
<dbReference type="OrthoDB" id="55053at2759"/>
<comment type="caution">
    <text evidence="2">The sequence shown here is derived from an EMBL/GenBank/DDBJ whole genome shotgun (WGS) entry which is preliminary data.</text>
</comment>
<feature type="compositionally biased region" description="Basic and acidic residues" evidence="1">
    <location>
        <begin position="359"/>
        <end position="372"/>
    </location>
</feature>
<feature type="compositionally biased region" description="Basic and acidic residues" evidence="1">
    <location>
        <begin position="54"/>
        <end position="63"/>
    </location>
</feature>